<dbReference type="InterPro" id="IPR006104">
    <property type="entry name" value="Glyco_hydro_2_N"/>
</dbReference>
<dbReference type="InterPro" id="IPR036156">
    <property type="entry name" value="Beta-gal/glucu_dom_sf"/>
</dbReference>
<dbReference type="GO" id="GO:0004553">
    <property type="term" value="F:hydrolase activity, hydrolyzing O-glycosyl compounds"/>
    <property type="evidence" value="ECO:0007669"/>
    <property type="project" value="InterPro"/>
</dbReference>
<gene>
    <name evidence="9" type="ORF">FUAX_10050</name>
</gene>
<dbReference type="SUPFAM" id="SSF49785">
    <property type="entry name" value="Galactose-binding domain-like"/>
    <property type="match status" value="1"/>
</dbReference>
<dbReference type="EMBL" id="AP025314">
    <property type="protein sequence ID" value="BDD08573.1"/>
    <property type="molecule type" value="Genomic_DNA"/>
</dbReference>
<dbReference type="Pfam" id="PF02836">
    <property type="entry name" value="Glyco_hydro_2_C"/>
    <property type="match status" value="1"/>
</dbReference>
<dbReference type="InterPro" id="IPR008979">
    <property type="entry name" value="Galactose-bd-like_sf"/>
</dbReference>
<feature type="chain" id="PRO_5043560686" evidence="4">
    <location>
        <begin position="33"/>
        <end position="921"/>
    </location>
</feature>
<dbReference type="Pfam" id="PF00703">
    <property type="entry name" value="Glyco_hydro_2"/>
    <property type="match status" value="1"/>
</dbReference>
<feature type="domain" description="Glycosyl hydrolases family 2 sugar binding" evidence="7">
    <location>
        <begin position="104"/>
        <end position="216"/>
    </location>
</feature>
<dbReference type="GO" id="GO:0005975">
    <property type="term" value="P:carbohydrate metabolic process"/>
    <property type="evidence" value="ECO:0007669"/>
    <property type="project" value="InterPro"/>
</dbReference>
<dbReference type="Gene3D" id="3.20.20.80">
    <property type="entry name" value="Glycosidases"/>
    <property type="match status" value="1"/>
</dbReference>
<comment type="similarity">
    <text evidence="1">Belongs to the glycosyl hydrolase 2 family.</text>
</comment>
<dbReference type="InterPro" id="IPR051913">
    <property type="entry name" value="GH2_Domain-Containing"/>
</dbReference>
<feature type="domain" description="Glycoside hydrolase family 2" evidence="8">
    <location>
        <begin position="754"/>
        <end position="832"/>
    </location>
</feature>
<keyword evidence="10" id="KW-1185">Reference proteome</keyword>
<proteinExistence type="inferred from homology"/>
<reference evidence="9 10" key="1">
    <citation type="submission" date="2021-12" db="EMBL/GenBank/DDBJ databases">
        <title>Genome sequencing of bacteria with rrn-lacking chromosome and rrn-plasmid.</title>
        <authorList>
            <person name="Anda M."/>
            <person name="Iwasaki W."/>
        </authorList>
    </citation>
    <scope>NUCLEOTIDE SEQUENCE [LARGE SCALE GENOMIC DNA]</scope>
    <source>
        <strain evidence="9 10">DSM 100852</strain>
    </source>
</reference>
<keyword evidence="4" id="KW-0732">Signal</keyword>
<evidence type="ECO:0000259" key="5">
    <source>
        <dbReference type="Pfam" id="PF00703"/>
    </source>
</evidence>
<dbReference type="SUPFAM" id="SSF51445">
    <property type="entry name" value="(Trans)glycosidases"/>
    <property type="match status" value="1"/>
</dbReference>
<dbReference type="InterPro" id="IPR040605">
    <property type="entry name" value="Glyco_hydro2_dom5"/>
</dbReference>
<feature type="domain" description="Glycoside hydrolase family 2 catalytic" evidence="6">
    <location>
        <begin position="349"/>
        <end position="480"/>
    </location>
</feature>
<evidence type="ECO:0000259" key="8">
    <source>
        <dbReference type="Pfam" id="PF18565"/>
    </source>
</evidence>
<evidence type="ECO:0000256" key="2">
    <source>
        <dbReference type="ARBA" id="ARBA00022801"/>
    </source>
</evidence>
<evidence type="ECO:0000256" key="4">
    <source>
        <dbReference type="SAM" id="SignalP"/>
    </source>
</evidence>
<dbReference type="InterPro" id="IPR013783">
    <property type="entry name" value="Ig-like_fold"/>
</dbReference>
<protein>
    <submittedName>
        <fullName evidence="9">Beta-galactosidase</fullName>
    </submittedName>
</protein>
<dbReference type="InterPro" id="IPR017853">
    <property type="entry name" value="GH"/>
</dbReference>
<dbReference type="KEGG" id="fax:FUAX_10050"/>
<feature type="domain" description="Glycoside hydrolase family 2 immunoglobulin-like beta-sandwich" evidence="5">
    <location>
        <begin position="246"/>
        <end position="341"/>
    </location>
</feature>
<dbReference type="SUPFAM" id="SSF49303">
    <property type="entry name" value="beta-Galactosidase/glucuronidase domain"/>
    <property type="match status" value="1"/>
</dbReference>
<keyword evidence="2" id="KW-0378">Hydrolase</keyword>
<evidence type="ECO:0000256" key="3">
    <source>
        <dbReference type="ARBA" id="ARBA00023295"/>
    </source>
</evidence>
<dbReference type="InterPro" id="IPR006102">
    <property type="entry name" value="Ig-like_GH2"/>
</dbReference>
<dbReference type="Gene3D" id="2.60.40.10">
    <property type="entry name" value="Immunoglobulins"/>
    <property type="match status" value="2"/>
</dbReference>
<keyword evidence="3" id="KW-0326">Glycosidase</keyword>
<evidence type="ECO:0000313" key="9">
    <source>
        <dbReference type="EMBL" id="BDD08573.1"/>
    </source>
</evidence>
<sequence>MFCTRFIKKIGALKPLALAALAFALGAGQSQAETVSDTLVISPKKGPEFSTAGFFKVDGGGREVHNFNVGWRYAKGDVKGAENVNHNDADWEIVSLPHGLELLPVQASGCKNYQGPAWYRKRFEVPASMKGKKIIVHFEGIMGKSEVWVNGQPVTKHLGGFLPVIADITDVARFGGTNVIAVKADNSDDPNFPPGKPQENLDFSYFGGVYRDAWLISSDKLHITNANRSDKVAGGGVIVHFENFSEKMVTVVAETEVFNESAKSRSMVVESALRDRQGKIVGKARKSLRLAPGKKGTVKQIIKVKTPELWHPDRPYLYDLLSSVKAGRKTVDGIRNRVGIRKIEFRGKDGFYLNGKPFEDKLIGANRHQDFAYIGNALPNSLHWRDVKKLRDVGMRVIRSAHYPQDPAFMDACDELGMFMIVPTPGWQFFNWKNKKVFVNLVYNDIRQMVRRDRNHASILLWEPILNETHYPEDFAQTVHNIVHEEYPFQGAYTSADHHAKGKQYFDVLFAHPIGKESWEAKNYDMPQTVFTREWGDNVDNWSSHNSTSRVARDWGEQAQLVQALHYANPSYGDYFTCFERLYRTPRQHFGGALWHSFDHQRGYHPDPFFGGVMDAFRQPKFSYHMFASQTDPSIKLEQAESGPMVYIAHEMSPVSGADVVVFSNCEEVRLTAFGKVIATKKVKDPKYKMPHPPVVFKDVFHFMDLKKLTRGRKYDKVNIKAEGLIGGKVVTTMVRKPSYRASKIILKPDFNGAALTADGSDIVTVVAYITDQDGTVKRLSEERVKFSVSGEGELIHDESIASNPRRVEWGTAPALIRATTKAGKITIKASIDYAGKHVPMEGELVIESVSPAHNLLYTEEPDRNFYANKSGNAQGNGGSEEVNTLKKKLRQTEYELRQLKLKTVEKQQSDFEGNVKGDAQ</sequence>
<dbReference type="Proteomes" id="UP001348817">
    <property type="component" value="Chromosome"/>
</dbReference>
<dbReference type="Pfam" id="PF18565">
    <property type="entry name" value="Glyco_hydro2_C5"/>
    <property type="match status" value="1"/>
</dbReference>
<dbReference type="InterPro" id="IPR006103">
    <property type="entry name" value="Glyco_hydro_2_cat"/>
</dbReference>
<dbReference type="Pfam" id="PF02837">
    <property type="entry name" value="Glyco_hydro_2_N"/>
    <property type="match status" value="1"/>
</dbReference>
<dbReference type="Gene3D" id="2.60.120.260">
    <property type="entry name" value="Galactose-binding domain-like"/>
    <property type="match status" value="1"/>
</dbReference>
<dbReference type="PANTHER" id="PTHR42732">
    <property type="entry name" value="BETA-GALACTOSIDASE"/>
    <property type="match status" value="1"/>
</dbReference>
<evidence type="ECO:0000259" key="7">
    <source>
        <dbReference type="Pfam" id="PF02837"/>
    </source>
</evidence>
<dbReference type="RefSeq" id="WP_338393824.1">
    <property type="nucleotide sequence ID" value="NZ_AP025314.1"/>
</dbReference>
<dbReference type="AlphaFoldDB" id="A0AAU9CY54"/>
<name>A0AAU9CY54_9BACT</name>
<evidence type="ECO:0000313" key="10">
    <source>
        <dbReference type="Proteomes" id="UP001348817"/>
    </source>
</evidence>
<evidence type="ECO:0000259" key="6">
    <source>
        <dbReference type="Pfam" id="PF02836"/>
    </source>
</evidence>
<organism evidence="9 10">
    <name type="scientific">Fulvitalea axinellae</name>
    <dbReference type="NCBI Taxonomy" id="1182444"/>
    <lineage>
        <taxon>Bacteria</taxon>
        <taxon>Pseudomonadati</taxon>
        <taxon>Bacteroidota</taxon>
        <taxon>Cytophagia</taxon>
        <taxon>Cytophagales</taxon>
        <taxon>Persicobacteraceae</taxon>
        <taxon>Fulvitalea</taxon>
    </lineage>
</organism>
<evidence type="ECO:0000256" key="1">
    <source>
        <dbReference type="ARBA" id="ARBA00007401"/>
    </source>
</evidence>
<accession>A0AAU9CY54</accession>
<dbReference type="PANTHER" id="PTHR42732:SF1">
    <property type="entry name" value="BETA-MANNOSIDASE"/>
    <property type="match status" value="1"/>
</dbReference>
<feature type="signal peptide" evidence="4">
    <location>
        <begin position="1"/>
        <end position="32"/>
    </location>
</feature>